<organism evidence="1 2">
    <name type="scientific">Mycolicibacterium madagascariense</name>
    <dbReference type="NCBI Taxonomy" id="212765"/>
    <lineage>
        <taxon>Bacteria</taxon>
        <taxon>Bacillati</taxon>
        <taxon>Actinomycetota</taxon>
        <taxon>Actinomycetes</taxon>
        <taxon>Mycobacteriales</taxon>
        <taxon>Mycobacteriaceae</taxon>
        <taxon>Mycolicibacterium</taxon>
    </lineage>
</organism>
<name>A0A7I7XKY6_9MYCO</name>
<evidence type="ECO:0000313" key="1">
    <source>
        <dbReference type="EMBL" id="BBZ29884.1"/>
    </source>
</evidence>
<dbReference type="KEGG" id="mmag:MMAD_41790"/>
<accession>A0A7I7XKY6</accession>
<sequence>MYTNRTWDTRVVRLASLLLHPRRSREFPARQERLVTAQELARLGL</sequence>
<evidence type="ECO:0000313" key="2">
    <source>
        <dbReference type="Proteomes" id="UP000466517"/>
    </source>
</evidence>
<dbReference type="EMBL" id="AP022610">
    <property type="protein sequence ID" value="BBZ29884.1"/>
    <property type="molecule type" value="Genomic_DNA"/>
</dbReference>
<keyword evidence="2" id="KW-1185">Reference proteome</keyword>
<proteinExistence type="predicted"/>
<reference evidence="1 2" key="1">
    <citation type="journal article" date="2019" name="Emerg. Microbes Infect.">
        <title>Comprehensive subspecies identification of 175 nontuberculous mycobacteria species based on 7547 genomic profiles.</title>
        <authorList>
            <person name="Matsumoto Y."/>
            <person name="Kinjo T."/>
            <person name="Motooka D."/>
            <person name="Nabeya D."/>
            <person name="Jung N."/>
            <person name="Uechi K."/>
            <person name="Horii T."/>
            <person name="Iida T."/>
            <person name="Fujita J."/>
            <person name="Nakamura S."/>
        </authorList>
    </citation>
    <scope>NUCLEOTIDE SEQUENCE [LARGE SCALE GENOMIC DNA]</scope>
    <source>
        <strain evidence="1 2">JCM 13574</strain>
    </source>
</reference>
<protein>
    <submittedName>
        <fullName evidence="1">Uncharacterized protein</fullName>
    </submittedName>
</protein>
<dbReference type="AlphaFoldDB" id="A0A7I7XKY6"/>
<dbReference type="Proteomes" id="UP000466517">
    <property type="component" value="Chromosome"/>
</dbReference>
<gene>
    <name evidence="1" type="ORF">MMAD_41790</name>
</gene>